<accession>A0ABV8X8V0</accession>
<dbReference type="Proteomes" id="UP001595817">
    <property type="component" value="Unassembled WGS sequence"/>
</dbReference>
<keyword evidence="2" id="KW-1185">Reference proteome</keyword>
<dbReference type="RefSeq" id="WP_378154978.1">
    <property type="nucleotide sequence ID" value="NZ_JBHSEC010000019.1"/>
</dbReference>
<dbReference type="InterPro" id="IPR021243">
    <property type="entry name" value="DUF2804"/>
</dbReference>
<evidence type="ECO:0000313" key="2">
    <source>
        <dbReference type="Proteomes" id="UP001595817"/>
    </source>
</evidence>
<sequence>MQHAEREILTPVQLCDRKGQLNPAAIGFARKPMIESNLSGNFMRKKKWNYWCIFGEEILFSVTVSHFDYAAHCSVYFLHYETQRFFEKTVIVPVGRKLHMPDQVHGSLQFHHADLNIQLLHIQNETHITVSVPNFDNEILLADLHVMHPEEDDTLNVVVPWSRQLFQHTAKHHSMPVKGFVKIGDKRYDLKEDESFAVLDFGRGVWPRETIWNWGMASQMAGNHRIGLNLGGKWTDGTGMTENAVFVDGKMTKISEDVIFNYDRSDYKKRWTIHTKFSDTVQLTFSPFFERESLTNIKLVKSEMHQLVGYFNGRIRLEDGSILPIQQLLGTIEDHQAKW</sequence>
<organism evidence="1 2">
    <name type="scientific">Chungangia koreensis</name>
    <dbReference type="NCBI Taxonomy" id="752657"/>
    <lineage>
        <taxon>Bacteria</taxon>
        <taxon>Bacillati</taxon>
        <taxon>Bacillota</taxon>
        <taxon>Bacilli</taxon>
        <taxon>Lactobacillales</taxon>
        <taxon>Chungangia</taxon>
    </lineage>
</organism>
<protein>
    <submittedName>
        <fullName evidence="1">DUF2804 domain-containing protein</fullName>
    </submittedName>
</protein>
<dbReference type="EMBL" id="JBHSEC010000019">
    <property type="protein sequence ID" value="MFC4410767.1"/>
    <property type="molecule type" value="Genomic_DNA"/>
</dbReference>
<comment type="caution">
    <text evidence="1">The sequence shown here is derived from an EMBL/GenBank/DDBJ whole genome shotgun (WGS) entry which is preliminary data.</text>
</comment>
<reference evidence="2" key="1">
    <citation type="journal article" date="2019" name="Int. J. Syst. Evol. Microbiol.">
        <title>The Global Catalogue of Microorganisms (GCM) 10K type strain sequencing project: providing services to taxonomists for standard genome sequencing and annotation.</title>
        <authorList>
            <consortium name="The Broad Institute Genomics Platform"/>
            <consortium name="The Broad Institute Genome Sequencing Center for Infectious Disease"/>
            <person name="Wu L."/>
            <person name="Ma J."/>
        </authorList>
    </citation>
    <scope>NUCLEOTIDE SEQUENCE [LARGE SCALE GENOMIC DNA]</scope>
    <source>
        <strain evidence="2">CCUG 59778</strain>
    </source>
</reference>
<dbReference type="PANTHER" id="PTHR35868">
    <property type="entry name" value="DUF2804 DOMAIN-CONTAINING PROTEIN-RELATED"/>
    <property type="match status" value="1"/>
</dbReference>
<dbReference type="PANTHER" id="PTHR35868:SF3">
    <property type="entry name" value="DUF2804 DOMAIN-CONTAINING PROTEIN"/>
    <property type="match status" value="1"/>
</dbReference>
<evidence type="ECO:0000313" key="1">
    <source>
        <dbReference type="EMBL" id="MFC4410767.1"/>
    </source>
</evidence>
<gene>
    <name evidence="1" type="ORF">ACFOZY_10110</name>
</gene>
<name>A0ABV8X8V0_9LACT</name>
<proteinExistence type="predicted"/>
<dbReference type="Pfam" id="PF10974">
    <property type="entry name" value="DUF2804"/>
    <property type="match status" value="1"/>
</dbReference>